<gene>
    <name evidence="1" type="ORF">EV146_1153</name>
</gene>
<dbReference type="RefSeq" id="WP_132011161.1">
    <property type="nucleotide sequence ID" value="NZ_JABUHM010000016.1"/>
</dbReference>
<dbReference type="EMBL" id="SLVV01000015">
    <property type="protein sequence ID" value="TCN19834.1"/>
    <property type="molecule type" value="Genomic_DNA"/>
</dbReference>
<evidence type="ECO:0000313" key="2">
    <source>
        <dbReference type="Proteomes" id="UP000295689"/>
    </source>
</evidence>
<keyword evidence="2" id="KW-1185">Reference proteome</keyword>
<organism evidence="1 2">
    <name type="scientific">Mesobacillus foraminis</name>
    <dbReference type="NCBI Taxonomy" id="279826"/>
    <lineage>
        <taxon>Bacteria</taxon>
        <taxon>Bacillati</taxon>
        <taxon>Bacillota</taxon>
        <taxon>Bacilli</taxon>
        <taxon>Bacillales</taxon>
        <taxon>Bacillaceae</taxon>
        <taxon>Mesobacillus</taxon>
    </lineage>
</organism>
<proteinExistence type="predicted"/>
<dbReference type="Proteomes" id="UP000295689">
    <property type="component" value="Unassembled WGS sequence"/>
</dbReference>
<reference evidence="1 2" key="1">
    <citation type="journal article" date="2015" name="Stand. Genomic Sci.">
        <title>Genomic Encyclopedia of Bacterial and Archaeal Type Strains, Phase III: the genomes of soil and plant-associated and newly described type strains.</title>
        <authorList>
            <person name="Whitman W.B."/>
            <person name="Woyke T."/>
            <person name="Klenk H.P."/>
            <person name="Zhou Y."/>
            <person name="Lilburn T.G."/>
            <person name="Beck B.J."/>
            <person name="De Vos P."/>
            <person name="Vandamme P."/>
            <person name="Eisen J.A."/>
            <person name="Garrity G."/>
            <person name="Hugenholtz P."/>
            <person name="Kyrpides N.C."/>
        </authorList>
    </citation>
    <scope>NUCLEOTIDE SEQUENCE [LARGE SCALE GENOMIC DNA]</scope>
    <source>
        <strain evidence="1 2">CV53</strain>
    </source>
</reference>
<evidence type="ECO:0000313" key="1">
    <source>
        <dbReference type="EMBL" id="TCN19834.1"/>
    </source>
</evidence>
<name>A0A4R2B2U6_9BACI</name>
<comment type="caution">
    <text evidence="1">The sequence shown here is derived from an EMBL/GenBank/DDBJ whole genome shotgun (WGS) entry which is preliminary data.</text>
</comment>
<dbReference type="InterPro" id="IPR025930">
    <property type="entry name" value="NETI"/>
</dbReference>
<dbReference type="AlphaFoldDB" id="A0A4R2B2U6"/>
<sequence length="72" mass="8247">MSKGNKKNTSKKKMFEVGENETIDQCLDRIAKEGYTPVRRVEKPIFKEVVLNGKTEYEPAGRQIVFEAKLAE</sequence>
<protein>
    <submittedName>
        <fullName evidence="1">NETI protein</fullName>
    </submittedName>
</protein>
<dbReference type="Pfam" id="PF14044">
    <property type="entry name" value="NETI"/>
    <property type="match status" value="1"/>
</dbReference>
<accession>A0A4R2B2U6</accession>